<proteinExistence type="predicted"/>
<keyword evidence="1" id="KW-0812">Transmembrane</keyword>
<reference evidence="2" key="2">
    <citation type="submission" date="2023-05" db="EMBL/GenBank/DDBJ databases">
        <authorList>
            <person name="Schelkunov M.I."/>
        </authorList>
    </citation>
    <scope>NUCLEOTIDE SEQUENCE</scope>
    <source>
        <strain evidence="2">Hsosn_3</strain>
        <tissue evidence="2">Leaf</tissue>
    </source>
</reference>
<keyword evidence="3" id="KW-1185">Reference proteome</keyword>
<dbReference type="PANTHER" id="PTHR38390:SF2">
    <property type="entry name" value="OS01G0103900 PROTEIN"/>
    <property type="match status" value="1"/>
</dbReference>
<organism evidence="2 3">
    <name type="scientific">Heracleum sosnowskyi</name>
    <dbReference type="NCBI Taxonomy" id="360622"/>
    <lineage>
        <taxon>Eukaryota</taxon>
        <taxon>Viridiplantae</taxon>
        <taxon>Streptophyta</taxon>
        <taxon>Embryophyta</taxon>
        <taxon>Tracheophyta</taxon>
        <taxon>Spermatophyta</taxon>
        <taxon>Magnoliopsida</taxon>
        <taxon>eudicotyledons</taxon>
        <taxon>Gunneridae</taxon>
        <taxon>Pentapetalae</taxon>
        <taxon>asterids</taxon>
        <taxon>campanulids</taxon>
        <taxon>Apiales</taxon>
        <taxon>Apiaceae</taxon>
        <taxon>Apioideae</taxon>
        <taxon>apioid superclade</taxon>
        <taxon>Tordylieae</taxon>
        <taxon>Tordyliinae</taxon>
        <taxon>Heracleum</taxon>
    </lineage>
</organism>
<keyword evidence="1" id="KW-0472">Membrane</keyword>
<gene>
    <name evidence="2" type="ORF">POM88_051347</name>
</gene>
<comment type="caution">
    <text evidence="2">The sequence shown here is derived from an EMBL/GenBank/DDBJ whole genome shotgun (WGS) entry which is preliminary data.</text>
</comment>
<sequence length="225" mass="26211">MSRAEKTQILERERCCALSHPLLGETSNMLYFPICNSSEVYLPTYLESEDIDNLDEDIDKSELIAQLIVFQGLCSVLYSLYQEGLTKVLMLLMVNCWLLLQQLKRFKTLYGPLYPSFPRTLYCATSSGPCLICFSNFNIETLKQTSFECYHILLPSDKGLMLLREIKRLKNLYEPLYSRWKQETAILSCRYLSLFWGHFVISGCWIILGTTYYCDSISETHYIRC</sequence>
<keyword evidence="1" id="KW-1133">Transmembrane helix</keyword>
<dbReference type="EMBL" id="JAUIZM010000011">
    <property type="protein sequence ID" value="KAK1358091.1"/>
    <property type="molecule type" value="Genomic_DNA"/>
</dbReference>
<feature type="transmembrane region" description="Helical" evidence="1">
    <location>
        <begin position="191"/>
        <end position="213"/>
    </location>
</feature>
<dbReference type="AlphaFoldDB" id="A0AAD8H234"/>
<name>A0AAD8H234_9APIA</name>
<accession>A0AAD8H234</accession>
<evidence type="ECO:0000256" key="1">
    <source>
        <dbReference type="SAM" id="Phobius"/>
    </source>
</evidence>
<protein>
    <submittedName>
        <fullName evidence="2">Uncharacterized protein</fullName>
    </submittedName>
</protein>
<dbReference type="Proteomes" id="UP001237642">
    <property type="component" value="Unassembled WGS sequence"/>
</dbReference>
<evidence type="ECO:0000313" key="3">
    <source>
        <dbReference type="Proteomes" id="UP001237642"/>
    </source>
</evidence>
<reference evidence="2" key="1">
    <citation type="submission" date="2023-02" db="EMBL/GenBank/DDBJ databases">
        <title>Genome of toxic invasive species Heracleum sosnowskyi carries increased number of genes despite the absence of recent whole-genome duplications.</title>
        <authorList>
            <person name="Schelkunov M."/>
            <person name="Shtratnikova V."/>
            <person name="Makarenko M."/>
            <person name="Klepikova A."/>
            <person name="Omelchenko D."/>
            <person name="Novikova G."/>
            <person name="Obukhova E."/>
            <person name="Bogdanov V."/>
            <person name="Penin A."/>
            <person name="Logacheva M."/>
        </authorList>
    </citation>
    <scope>NUCLEOTIDE SEQUENCE</scope>
    <source>
        <strain evidence="2">Hsosn_3</strain>
        <tissue evidence="2">Leaf</tissue>
    </source>
</reference>
<dbReference type="PANTHER" id="PTHR38390">
    <property type="entry name" value="OS01G0103900 PROTEIN"/>
    <property type="match status" value="1"/>
</dbReference>
<evidence type="ECO:0000313" key="2">
    <source>
        <dbReference type="EMBL" id="KAK1358091.1"/>
    </source>
</evidence>